<evidence type="ECO:0000313" key="1">
    <source>
        <dbReference type="EMBL" id="XCG97615.1"/>
    </source>
</evidence>
<gene>
    <name evidence="1" type="ORF">JABBERWOCK_222</name>
</gene>
<accession>A0AAU8EIH8</accession>
<dbReference type="EMBL" id="PP883967">
    <property type="protein sequence ID" value="XCG97615.1"/>
    <property type="molecule type" value="Genomic_DNA"/>
</dbReference>
<sequence length="89" mass="10513">MVRRQQREDNGWRKGNSNKKRLLEGIGFKNTKTSFLKEWLHNRTHCDEYVESDESPVKVCYDNYVGAFKTWADACYQVALIELKKGKRV</sequence>
<protein>
    <submittedName>
        <fullName evidence="1">Uncharacterized protein</fullName>
    </submittedName>
</protein>
<proteinExistence type="predicted"/>
<reference evidence="1" key="1">
    <citation type="submission" date="2024-06" db="EMBL/GenBank/DDBJ databases">
        <authorList>
            <person name="Sahani V.S."/>
            <person name="Rajnandini D.D."/>
            <person name="Zdgiebloski S.Z."/>
            <person name="Agrawal S.A."/>
        </authorList>
    </citation>
    <scope>NUCLEOTIDE SEQUENCE</scope>
</reference>
<name>A0AAU8EIH8_9CAUD</name>
<organism evidence="1">
    <name type="scientific">Bacillus phage Jabberwock</name>
    <dbReference type="NCBI Taxonomy" id="3163548"/>
    <lineage>
        <taxon>Viruses</taxon>
        <taxon>Duplodnaviria</taxon>
        <taxon>Heunggongvirae</taxon>
        <taxon>Uroviricota</taxon>
        <taxon>Caudoviricetes</taxon>
    </lineage>
</organism>